<evidence type="ECO:0000256" key="1">
    <source>
        <dbReference type="PROSITE-ProRule" id="PRU00339"/>
    </source>
</evidence>
<dbReference type="SUPFAM" id="SSF48452">
    <property type="entry name" value="TPR-like"/>
    <property type="match status" value="5"/>
</dbReference>
<evidence type="ECO:0000256" key="2">
    <source>
        <dbReference type="SAM" id="MobiDB-lite"/>
    </source>
</evidence>
<dbReference type="SMART" id="SM00028">
    <property type="entry name" value="TPR"/>
    <property type="match status" value="21"/>
</dbReference>
<feature type="repeat" description="TPR" evidence="1">
    <location>
        <begin position="1575"/>
        <end position="1608"/>
    </location>
</feature>
<dbReference type="PROSITE" id="PS50005">
    <property type="entry name" value="TPR"/>
    <property type="match status" value="9"/>
</dbReference>
<evidence type="ECO:0000313" key="3">
    <source>
        <dbReference type="EMBL" id="ALG73290.1"/>
    </source>
</evidence>
<dbReference type="Pfam" id="PF13432">
    <property type="entry name" value="TPR_16"/>
    <property type="match status" value="8"/>
</dbReference>
<evidence type="ECO:0008006" key="5">
    <source>
        <dbReference type="Google" id="ProtNLM"/>
    </source>
</evidence>
<feature type="repeat" description="TPR" evidence="1">
    <location>
        <begin position="1507"/>
        <end position="1540"/>
    </location>
</feature>
<dbReference type="KEGG" id="ati:AL072_19655"/>
<gene>
    <name evidence="3" type="ORF">AL072_19655</name>
</gene>
<dbReference type="RefSeq" id="WP_045584501.1">
    <property type="nucleotide sequence ID" value="NZ_CP012403.1"/>
</dbReference>
<keyword evidence="4" id="KW-1185">Reference proteome</keyword>
<dbReference type="PANTHER" id="PTHR44809:SF1">
    <property type="entry name" value="PROTEIN O-MANNOSYL-TRANSFERASE TMTC1"/>
    <property type="match status" value="1"/>
</dbReference>
<feature type="repeat" description="TPR" evidence="1">
    <location>
        <begin position="350"/>
        <end position="383"/>
    </location>
</feature>
<feature type="repeat" description="TPR" evidence="1">
    <location>
        <begin position="993"/>
        <end position="1026"/>
    </location>
</feature>
<protein>
    <recommendedName>
        <fullName evidence="5">N-acetylglucosaminyltransferase</fullName>
    </recommendedName>
</protein>
<dbReference type="SUPFAM" id="SSF53756">
    <property type="entry name" value="UDP-Glycosyltransferase/glycogen phosphorylase"/>
    <property type="match status" value="3"/>
</dbReference>
<keyword evidence="1" id="KW-0802">TPR repeat</keyword>
<dbReference type="InterPro" id="IPR052943">
    <property type="entry name" value="TMTC_O-mannosyl-trnsfr"/>
</dbReference>
<dbReference type="InterPro" id="IPR019734">
    <property type="entry name" value="TPR_rpt"/>
</dbReference>
<feature type="repeat" description="TPR" evidence="1">
    <location>
        <begin position="71"/>
        <end position="104"/>
    </location>
</feature>
<dbReference type="Pfam" id="PF13176">
    <property type="entry name" value="TPR_7"/>
    <property type="match status" value="1"/>
</dbReference>
<dbReference type="Pfam" id="PF14559">
    <property type="entry name" value="TPR_19"/>
    <property type="match status" value="1"/>
</dbReference>
<evidence type="ECO:0000313" key="4">
    <source>
        <dbReference type="Proteomes" id="UP000069935"/>
    </source>
</evidence>
<reference evidence="4" key="1">
    <citation type="submission" date="2015-12" db="EMBL/GenBank/DDBJ databases">
        <title>Complete Genome Sequence of Azospirillum thiophilum BV-S.</title>
        <authorList>
            <person name="Fomenkov A."/>
            <person name="Vincze T."/>
            <person name="Grabovich M."/>
            <person name="Dubinina G."/>
            <person name="Orlova M."/>
            <person name="Belousova E."/>
            <person name="Roberts R.J."/>
        </authorList>
    </citation>
    <scope>NUCLEOTIDE SEQUENCE [LARGE SCALE GENOMIC DNA]</scope>
    <source>
        <strain evidence="4">BV-S</strain>
    </source>
</reference>
<reference evidence="3 4" key="2">
    <citation type="journal article" date="2016" name="Genome Announc.">
        <title>Complete Genome Sequence of a Strain of Azospirillum thiophilum Isolated from a Sulfide Spring.</title>
        <authorList>
            <person name="Fomenkov A."/>
            <person name="Vincze T."/>
            <person name="Grabovich M."/>
            <person name="Anton B.P."/>
            <person name="Dubinina G."/>
            <person name="Orlova M."/>
            <person name="Belousova E."/>
            <person name="Roberts R.J."/>
        </authorList>
    </citation>
    <scope>NUCLEOTIDE SEQUENCE [LARGE SCALE GENOMIC DNA]</scope>
    <source>
        <strain evidence="3 4">BV-S</strain>
    </source>
</reference>
<name>A0AAC8W170_9PROT</name>
<dbReference type="Proteomes" id="UP000069935">
    <property type="component" value="Chromosome 3"/>
</dbReference>
<feature type="repeat" description="TPR" evidence="1">
    <location>
        <begin position="274"/>
        <end position="307"/>
    </location>
</feature>
<proteinExistence type="predicted"/>
<feature type="repeat" description="TPR" evidence="1">
    <location>
        <begin position="105"/>
        <end position="138"/>
    </location>
</feature>
<dbReference type="Gene3D" id="1.25.40.10">
    <property type="entry name" value="Tetratricopeptide repeat domain"/>
    <property type="match status" value="7"/>
</dbReference>
<organism evidence="3 4">
    <name type="scientific">Azospirillum thiophilum</name>
    <dbReference type="NCBI Taxonomy" id="528244"/>
    <lineage>
        <taxon>Bacteria</taxon>
        <taxon>Pseudomonadati</taxon>
        <taxon>Pseudomonadota</taxon>
        <taxon>Alphaproteobacteria</taxon>
        <taxon>Rhodospirillales</taxon>
        <taxon>Azospirillaceae</taxon>
        <taxon>Azospirillum</taxon>
    </lineage>
</organism>
<sequence>MTATGLIDVALPLHRAGRLADALALYRRLLVDEPAHADALHLSAMVAHQTGRPAAALRGLRAALAVQAQFPQAYNNLGNVLADLDRLDEALAAYATAIGQNERYVEAHANRATVLQRLGRRQEAADAYARALTMGPDNLNARFNYGVLQREMGRIAPAANAFYAVVQADPSHSTAWRHLALCLRGLRHPDAEVCLRRALADAPTDDEVSGALGALLNQDARYAEAREVLAPAVEAYPDDTVLRFGLGSALFGMHRLVEAVAQFRRVLDIAPTLQGACNNLGVALLDLGEADAAAPVLRRAVALSPDDAMVANNHGTALENRDDPGHDPAYDLEQPARWYRRALRLRPEYGKALINLAGVHAANRQTDRAVDLYRRSVAADPGNAEAYANMAGQRLDRDDPAGAEQLYLRALAIDPHRPATLTAYGLALQLQGRIAEAEAAHRRALTIDGRNAEAAGNLGMLIWQYRQDAAAAEPWMSLALSINPALGTAHLNRGLLRLAGGDLAGGWDDYRWRFRAKGYVNRRIGAPPWNGEDPADQRLMVWREQGVGDEILFASCYRSLIALAGHVVVECDRRLVTLFARSFPQATVRAQSVDEDGRELVQPPDVDAHVPAGNLPWLLRGRLPDFRAASPWLVPDPALVERWGQRLAALGPGLRVGIGWRSQLMTTERRASYVMLEHWGAVFAVPGLVFVNLQYGDCEAELEAAEARFGVTIHRWADLELKDDFDGAAALIANLDLAISPAMSAGELAGALGVPVWRFGMRDWTQLGTAVRPWFPSMRLFQPSPGEGLEQVLAAMALELRRLARPAPVALQRQIPVESVQTMADPDRRTAEAVALYRSGDADAAHALVRTVIDAAPGHPVALHLAGVLAKRRGALEEAVELLVRASAADPHNAAAHAALCETLQGLGRLDDAERISRNCVAVQPEGAGQWVNRTALLRSLGRVGPAWSAVRHALRLRPDLAPAHGHWGELMDRPEDAVAAHRIATALVPAAADTLSNLGGALHKIGRFGEAERLLDRATRCDPNLAAAWTNRGNALAALGRVAEAELCHRAAIDHAPSFAEAHGNLACLLQRQNRRTEALAAFDAALEADPKYAQGHYNRSLLLLEEGALRAGWTGHEWRFGTPEFQSQRRKFSMRPWRGENIAGRRLLVWREQGVGDEILFASCYEEAMRRAGRLVIECDRRLIPLFSRSFPDADLRSESADPRDVDVQVAAGSLPRLLRADLKRFPGRPSWLVPDPALVERWRQRLSALGPGLRVGIGWRSQLMTADRKAAYVMLEHWGAVFAVPGVVFINLQYGDCEAELRAAEARFGVTIHRWADLDLKDNFDNAAALAANLDLVISPAMSAGELAGALGVPVWRFGMRDWTQLGTAVRPWFPSMRLFQPSPGEGLEATLLQMGKALRSAASPRDGRPSSPPAGPAGVSDTADPDPAPVFPADPDRLLERAVRAHRTGKTAEASALYERLLLLRPLDPVALHLSGLLAHQSGAPERGEPRIAAAVAAAPDYATAHISLGNVRLALGRETQAAANFRAALALRPDDAAALTNLGNALDGLERREDALRAHSRAMVALPGLAEAHGNLGTVLARLGRWSEAERAHVRALELAPELVAGWVNLSTALRRMGRLDAAERAGRLALALDPALADGMANRGRLLREMGNNAGARLWCVRALAAEPGHPSAAFNGGVLDLATGRLVPGWDGYDRRFDTRDLTAAARRPGVPAWNGEDPSGLRLLIWPEQGIGDELMFAQRLPELIARAGHVVVECDRRFVPLFARSFPQATVRPAPASPEEPVPDVDRHAAIGSLSRHLGPSLSAFAAVVPALRADPAEVERWRARLGGLGEGLRVGIAWRSGQLDPDRMPDYTRIEDWRPVLTLPGLVPVNLQYGDCAAELAAAGRAFGRAPHAFDELDLRNDLDGTAALTVALDLVIAPATSTGELAGALGVPVWRLARTGDWTALGTVVRPWFSSMRLFRTGAGQRVADLLPAVAGELSRLMGRCSPQDRAQ</sequence>
<dbReference type="PANTHER" id="PTHR44809">
    <property type="match status" value="1"/>
</dbReference>
<feature type="repeat" description="TPR" evidence="1">
    <location>
        <begin position="1061"/>
        <end position="1094"/>
    </location>
</feature>
<feature type="repeat" description="TPR" evidence="1">
    <location>
        <begin position="384"/>
        <end position="417"/>
    </location>
</feature>
<dbReference type="InterPro" id="IPR011990">
    <property type="entry name" value="TPR-like_helical_dom_sf"/>
</dbReference>
<feature type="region of interest" description="Disordered" evidence="2">
    <location>
        <begin position="1402"/>
        <end position="1438"/>
    </location>
</feature>
<accession>A0AAC8W170</accession>
<dbReference type="EMBL" id="CP012403">
    <property type="protein sequence ID" value="ALG73290.1"/>
    <property type="molecule type" value="Genomic_DNA"/>
</dbReference>